<evidence type="ECO:0000256" key="1">
    <source>
        <dbReference type="SAM" id="MobiDB-lite"/>
    </source>
</evidence>
<accession>A0A6I6HGD1</accession>
<organism evidence="3 4">
    <name type="scientific">Variovorax paradoxus</name>
    <dbReference type="NCBI Taxonomy" id="34073"/>
    <lineage>
        <taxon>Bacteria</taxon>
        <taxon>Pseudomonadati</taxon>
        <taxon>Pseudomonadota</taxon>
        <taxon>Betaproteobacteria</taxon>
        <taxon>Burkholderiales</taxon>
        <taxon>Comamonadaceae</taxon>
        <taxon>Variovorax</taxon>
    </lineage>
</organism>
<evidence type="ECO:0000256" key="2">
    <source>
        <dbReference type="SAM" id="Phobius"/>
    </source>
</evidence>
<keyword evidence="2" id="KW-0812">Transmembrane</keyword>
<feature type="region of interest" description="Disordered" evidence="1">
    <location>
        <begin position="42"/>
        <end position="74"/>
    </location>
</feature>
<feature type="transmembrane region" description="Helical" evidence="2">
    <location>
        <begin position="16"/>
        <end position="37"/>
    </location>
</feature>
<keyword evidence="2" id="KW-1133">Transmembrane helix</keyword>
<dbReference type="EMBL" id="CP046622">
    <property type="protein sequence ID" value="QGW81848.1"/>
    <property type="molecule type" value="Genomic_DNA"/>
</dbReference>
<feature type="compositionally biased region" description="Low complexity" evidence="1">
    <location>
        <begin position="53"/>
        <end position="74"/>
    </location>
</feature>
<protein>
    <submittedName>
        <fullName evidence="3">Uncharacterized protein</fullName>
    </submittedName>
</protein>
<evidence type="ECO:0000313" key="4">
    <source>
        <dbReference type="Proteomes" id="UP000425817"/>
    </source>
</evidence>
<proteinExistence type="predicted"/>
<evidence type="ECO:0000313" key="3">
    <source>
        <dbReference type="EMBL" id="QGW81848.1"/>
    </source>
</evidence>
<dbReference type="RefSeq" id="WP_157613233.1">
    <property type="nucleotide sequence ID" value="NZ_CP046622.1"/>
</dbReference>
<name>A0A6I6HGD1_VARPD</name>
<gene>
    <name evidence="3" type="ORF">GOQ09_09710</name>
</gene>
<sequence length="74" mass="7992">MKAQQARSDERDNRRVFRWGVGAAIVVFLLALLYNLLTQTREEGPVKPDTPMQSAPQTTAPSTTAPAAPAAPSK</sequence>
<dbReference type="AlphaFoldDB" id="A0A6I6HGD1"/>
<keyword evidence="2" id="KW-0472">Membrane</keyword>
<dbReference type="Proteomes" id="UP000425817">
    <property type="component" value="Chromosome"/>
</dbReference>
<reference evidence="3 4" key="1">
    <citation type="submission" date="2019-12" db="EMBL/GenBank/DDBJ databases">
        <title>Hybrid Genome Assemblies of two High G+C Isolates from Undergraduate Microbiology Courses.</title>
        <authorList>
            <person name="Ne Ville C.J."/>
            <person name="Enright D."/>
            <person name="Hernandez I."/>
            <person name="Dodsworth J."/>
            <person name="Orwin P.M."/>
        </authorList>
    </citation>
    <scope>NUCLEOTIDE SEQUENCE [LARGE SCALE GENOMIC DNA]</scope>
    <source>
        <strain evidence="3 4">CSUSB</strain>
    </source>
</reference>